<dbReference type="Proteomes" id="UP000664859">
    <property type="component" value="Unassembled WGS sequence"/>
</dbReference>
<evidence type="ECO:0000256" key="9">
    <source>
        <dbReference type="SAM" id="MobiDB-lite"/>
    </source>
</evidence>
<dbReference type="SMART" id="SM00257">
    <property type="entry name" value="LysM"/>
    <property type="match status" value="1"/>
</dbReference>
<accession>A0A835YLC2</accession>
<evidence type="ECO:0000256" key="4">
    <source>
        <dbReference type="ARBA" id="ARBA00022771"/>
    </source>
</evidence>
<keyword evidence="14" id="KW-1185">Reference proteome</keyword>
<dbReference type="SUPFAM" id="SSF48452">
    <property type="entry name" value="TPR-like"/>
    <property type="match status" value="1"/>
</dbReference>
<evidence type="ECO:0000259" key="11">
    <source>
        <dbReference type="PROSITE" id="PS51782"/>
    </source>
</evidence>
<keyword evidence="5" id="KW-0862">Zinc</keyword>
<dbReference type="InterPro" id="IPR036322">
    <property type="entry name" value="WD40_repeat_dom_sf"/>
</dbReference>
<dbReference type="SUPFAM" id="SSF49265">
    <property type="entry name" value="Fibronectin type III"/>
    <property type="match status" value="1"/>
</dbReference>
<dbReference type="OrthoDB" id="190105at2759"/>
<evidence type="ECO:0000256" key="8">
    <source>
        <dbReference type="SAM" id="Coils"/>
    </source>
</evidence>
<protein>
    <submittedName>
        <fullName evidence="13">Uncharacterized protein</fullName>
    </submittedName>
</protein>
<dbReference type="InterPro" id="IPR003961">
    <property type="entry name" value="FN3_dom"/>
</dbReference>
<dbReference type="Pfam" id="PF01476">
    <property type="entry name" value="LysM"/>
    <property type="match status" value="1"/>
</dbReference>
<dbReference type="Gene3D" id="1.25.40.10">
    <property type="entry name" value="Tetratricopeptide repeat domain"/>
    <property type="match status" value="1"/>
</dbReference>
<dbReference type="PROSITE" id="PS51782">
    <property type="entry name" value="LYSM"/>
    <property type="match status" value="1"/>
</dbReference>
<dbReference type="InterPro" id="IPR019775">
    <property type="entry name" value="WD40_repeat_CS"/>
</dbReference>
<evidence type="ECO:0000259" key="12">
    <source>
        <dbReference type="PROSITE" id="PS52027"/>
    </source>
</evidence>
<dbReference type="InterPro" id="IPR036779">
    <property type="entry name" value="LysM_dom_sf"/>
</dbReference>
<evidence type="ECO:0000256" key="1">
    <source>
        <dbReference type="ARBA" id="ARBA00022574"/>
    </source>
</evidence>
<dbReference type="SUPFAM" id="SSF54106">
    <property type="entry name" value="LysM domain"/>
    <property type="match status" value="1"/>
</dbReference>
<keyword evidence="1 6" id="KW-0853">WD repeat</keyword>
<feature type="repeat" description="WD" evidence="6">
    <location>
        <begin position="1192"/>
        <end position="1231"/>
    </location>
</feature>
<feature type="compositionally biased region" description="Basic and acidic residues" evidence="9">
    <location>
        <begin position="1035"/>
        <end position="1045"/>
    </location>
</feature>
<dbReference type="SUPFAM" id="SSF50978">
    <property type="entry name" value="WD40 repeat-like"/>
    <property type="match status" value="1"/>
</dbReference>
<sequence length="1662" mass="180752">MKECSEVRIAVLHQEMENRQIMDRARQHMAMQNQAMDALSELQARVLSNDVRQLSRRSRKKVRMLSNDVRQLSRRSREKVDALSDLQQRIGALRDANLFGAKQRPWADRTVELRLREDLSAGVEPEFGLCSRCGDGAILLSLLPAHELTCTGPPQGHSDSEESEPGGSVGKRKSSAPAQPRPSTDGPLREMAACEHCGRAFLPAKLAVHAPRCKARSATAAARKRRSSGTGAAALAQMPPREVGCDFIQLAWQPPIIDGGCLITEHEISYDMVTEVPAPHKGRNAKVGPDWVCITWRHPAHVGGSPLKGYCIGWSEVVMKEVPHEVEVGVKQRHTLEGLRGSTPHRAICIWAVNEAGLAGPCTTLAEDVITLPPSRKQLLADELRRAEEAKGEWIDADLYKGFVQRERRDEYIIKLKRDLEALKEAEGSGADGTADGADDFARDAAEAAKKAAEAQREKEQAALKLAQDEAIIEGIYPGFKRRREQYQHRLRRLAEDIAACEERRIACIGQRAVLSQQLGVAQARMLHLQAEADRVAHLKGSSQAEVDRVAHLTGSSQVNSSVMHGADQRFSVKVLRHKLRDELELCRRTIASDKAAVMEGNSNNVAAMRGNRLAVRMTALREKRAGELKERTAAFALFNRNIARALSLGTKATLCLCMYRCTAQVKPVSDLELKRKYFALLLAGVREVQGQRATILNALLSLRLRRLSAAMYKWRTGRQQGSELESDYDIRGAGGRLLLEAETARLTVKQEAEDTMTIAVNVRRACALASYTAAQRRRLEGSKLFDQTELGGLLTRSAVAGRGGARCSLAALTQGDGFMKNGDYARALSCYQAQIADLGQQQGAEGLAVLGIAYGRLGAAYLSLRRVDHSLLMCDRQLELATEAEHQPGVAAAKEGLARGYMQNARYGEAAELLRSALEMQTSLSDAHAASRLRRHLETCQSRLGARTLAQHYADSAAADDNEFQIQLDAAKHKLELFRARLVNQTASDSKASQVVKLERVTATCVRLRHGIVSLGRRAKDAAEQHKTQRAATHKLEEAKTTDRDTMSSLLIHEGEEMVFEIEEFKTRLAEREAEVALQLQVEHNLELSLANRITNIKDETEAVIQDIAVEEGDLMRSTLARQPLRFIALNTSNTAGNELRFIALNTSNTAGNEVEGTATGGVERVVAAAGRDIFLHSLATGQLLHVFSGDQGHSGVITCLALYKSRIYSGSADCTVQAWDVETCKRALVLAGHEATVCCIAADETKVVSGGADRVVIVGGADGDIRMWSEKKDGYECMRQMRATAKGGAAAHRTAVCVTCVAYGALELVSGHADGAVVVWWVATGMVMLRVVSGGADAVVAVTDLTTGEPIMSLRGHTAAVASADGTLRYWSFVSEGGGAKQDRMHVMERGDNLAKVAKKYAITLQQLLRWNGIRDARQVGIGARLVVTKGDPTAMTAAEAEMLEHEARVKRQNKIATIIIVAAAILDMGAAPGRSLAAGGTLIHAIAPDARWLRSCARTREAQEAARLAALRDEASVASLDASLSNSSEPAVVRHLAASDWVGNEGALAVRIAHDTLQFGEMWDIAGRLHKISTEHEHTAHTLTLAGRMKTQIAAAAREAMAFELLKDEAPHAADEGEEEVLKRQARELAEAAADVADVLMALFVGEIVKALAVAAVYP</sequence>
<keyword evidence="2" id="KW-0479">Metal-binding</keyword>
<dbReference type="Gene3D" id="2.60.40.10">
    <property type="entry name" value="Immunoglobulins"/>
    <property type="match status" value="1"/>
</dbReference>
<feature type="domain" description="LysM" evidence="11">
    <location>
        <begin position="1386"/>
        <end position="1430"/>
    </location>
</feature>
<dbReference type="InterPro" id="IPR036116">
    <property type="entry name" value="FN3_sf"/>
</dbReference>
<organism evidence="13 14">
    <name type="scientific">Tribonema minus</name>
    <dbReference type="NCBI Taxonomy" id="303371"/>
    <lineage>
        <taxon>Eukaryota</taxon>
        <taxon>Sar</taxon>
        <taxon>Stramenopiles</taxon>
        <taxon>Ochrophyta</taxon>
        <taxon>PX clade</taxon>
        <taxon>Xanthophyceae</taxon>
        <taxon>Tribonematales</taxon>
        <taxon>Tribonemataceae</taxon>
        <taxon>Tribonema</taxon>
    </lineage>
</organism>
<dbReference type="PROSITE" id="PS50082">
    <property type="entry name" value="WD_REPEATS_2"/>
    <property type="match status" value="1"/>
</dbReference>
<dbReference type="PANTHER" id="PTHR44156">
    <property type="entry name" value="SUPERNUMERARY LIMBS, ISOFORM B-RELATED"/>
    <property type="match status" value="1"/>
</dbReference>
<dbReference type="EMBL" id="JAFCMP010000543">
    <property type="protein sequence ID" value="KAG5175942.1"/>
    <property type="molecule type" value="Genomic_DNA"/>
</dbReference>
<dbReference type="Gene3D" id="2.130.10.10">
    <property type="entry name" value="YVTN repeat-like/Quinoprotein amine dehydrogenase"/>
    <property type="match status" value="1"/>
</dbReference>
<dbReference type="PROSITE" id="PS50853">
    <property type="entry name" value="FN3"/>
    <property type="match status" value="1"/>
</dbReference>
<name>A0A835YLC2_9STRA</name>
<dbReference type="InterPro" id="IPR018392">
    <property type="entry name" value="LysM"/>
</dbReference>
<feature type="domain" description="C2HC/C3H-type" evidence="12">
    <location>
        <begin position="190"/>
        <end position="219"/>
    </location>
</feature>
<dbReference type="InterPro" id="IPR015943">
    <property type="entry name" value="WD40/YVTN_repeat-like_dom_sf"/>
</dbReference>
<dbReference type="InterPro" id="IPR013783">
    <property type="entry name" value="Ig-like_fold"/>
</dbReference>
<evidence type="ECO:0000313" key="14">
    <source>
        <dbReference type="Proteomes" id="UP000664859"/>
    </source>
</evidence>
<evidence type="ECO:0000313" key="13">
    <source>
        <dbReference type="EMBL" id="KAG5175942.1"/>
    </source>
</evidence>
<gene>
    <name evidence="13" type="ORF">JKP88DRAFT_283179</name>
</gene>
<dbReference type="PROSITE" id="PS52027">
    <property type="entry name" value="ZF_C2HC_C3H"/>
    <property type="match status" value="1"/>
</dbReference>
<dbReference type="Pfam" id="PF00400">
    <property type="entry name" value="WD40"/>
    <property type="match status" value="2"/>
</dbReference>
<dbReference type="Gene3D" id="3.30.160.60">
    <property type="entry name" value="Classic Zinc Finger"/>
    <property type="match status" value="1"/>
</dbReference>
<evidence type="ECO:0000259" key="10">
    <source>
        <dbReference type="PROSITE" id="PS50853"/>
    </source>
</evidence>
<evidence type="ECO:0000256" key="2">
    <source>
        <dbReference type="ARBA" id="ARBA00022723"/>
    </source>
</evidence>
<keyword evidence="4 7" id="KW-0863">Zinc-finger</keyword>
<dbReference type="InterPro" id="IPR011990">
    <property type="entry name" value="TPR-like_helical_dom_sf"/>
</dbReference>
<evidence type="ECO:0000256" key="6">
    <source>
        <dbReference type="PROSITE-ProRule" id="PRU00221"/>
    </source>
</evidence>
<dbReference type="PROSITE" id="PS00678">
    <property type="entry name" value="WD_REPEATS_1"/>
    <property type="match status" value="1"/>
</dbReference>
<feature type="coiled-coil region" evidence="8">
    <location>
        <begin position="438"/>
        <end position="504"/>
    </location>
</feature>
<dbReference type="Pfam" id="PF13913">
    <property type="entry name" value="zf-C2HC_2"/>
    <property type="match status" value="1"/>
</dbReference>
<dbReference type="CDD" id="cd00118">
    <property type="entry name" value="LysM"/>
    <property type="match status" value="1"/>
</dbReference>
<keyword evidence="8" id="KW-0175">Coiled coil</keyword>
<dbReference type="SMART" id="SM00320">
    <property type="entry name" value="WD40"/>
    <property type="match status" value="4"/>
</dbReference>
<dbReference type="InterPro" id="IPR053299">
    <property type="entry name" value="ASTRA_WD_repeat"/>
</dbReference>
<comment type="caution">
    <text evidence="13">The sequence shown here is derived from an EMBL/GenBank/DDBJ whole genome shotgun (WGS) entry which is preliminary data.</text>
</comment>
<dbReference type="InterPro" id="IPR049899">
    <property type="entry name" value="Znf_C2HC_C3H"/>
</dbReference>
<reference evidence="13" key="1">
    <citation type="submission" date="2021-02" db="EMBL/GenBank/DDBJ databases">
        <title>First Annotated Genome of the Yellow-green Alga Tribonema minus.</title>
        <authorList>
            <person name="Mahan K.M."/>
        </authorList>
    </citation>
    <scope>NUCLEOTIDE SEQUENCE</scope>
    <source>
        <strain evidence="13">UTEX B ZZ1240</strain>
    </source>
</reference>
<proteinExistence type="predicted"/>
<evidence type="ECO:0000256" key="3">
    <source>
        <dbReference type="ARBA" id="ARBA00022737"/>
    </source>
</evidence>
<dbReference type="InterPro" id="IPR001680">
    <property type="entry name" value="WD40_rpt"/>
</dbReference>
<feature type="region of interest" description="Disordered" evidence="9">
    <location>
        <begin position="1020"/>
        <end position="1045"/>
    </location>
</feature>
<evidence type="ECO:0000256" key="7">
    <source>
        <dbReference type="PROSITE-ProRule" id="PRU01371"/>
    </source>
</evidence>
<keyword evidence="3" id="KW-0677">Repeat</keyword>
<evidence type="ECO:0000256" key="5">
    <source>
        <dbReference type="ARBA" id="ARBA00022833"/>
    </source>
</evidence>
<dbReference type="GO" id="GO:0008270">
    <property type="term" value="F:zinc ion binding"/>
    <property type="evidence" value="ECO:0007669"/>
    <property type="project" value="UniProtKB-KW"/>
</dbReference>
<feature type="domain" description="Fibronectin type-III" evidence="10">
    <location>
        <begin position="278"/>
        <end position="375"/>
    </location>
</feature>
<dbReference type="Gene3D" id="3.10.350.10">
    <property type="entry name" value="LysM domain"/>
    <property type="match status" value="1"/>
</dbReference>
<feature type="region of interest" description="Disordered" evidence="9">
    <location>
        <begin position="150"/>
        <end position="189"/>
    </location>
</feature>